<dbReference type="Pfam" id="PF03683">
    <property type="entry name" value="UPF0175"/>
    <property type="match status" value="1"/>
</dbReference>
<proteinExistence type="predicted"/>
<gene>
    <name evidence="1" type="ORF">DSOL_3970</name>
</gene>
<accession>A0A1Q8QMS0</accession>
<dbReference type="EMBL" id="MLBF01000041">
    <property type="protein sequence ID" value="OLN28592.1"/>
    <property type="molecule type" value="Genomic_DNA"/>
</dbReference>
<dbReference type="Proteomes" id="UP000186102">
    <property type="component" value="Unassembled WGS sequence"/>
</dbReference>
<comment type="caution">
    <text evidence="1">The sequence shown here is derived from an EMBL/GenBank/DDBJ whole genome shotgun (WGS) entry which is preliminary data.</text>
</comment>
<evidence type="ECO:0000313" key="1">
    <source>
        <dbReference type="EMBL" id="OLN28592.1"/>
    </source>
</evidence>
<dbReference type="RefSeq" id="WP_075366385.1">
    <property type="nucleotide sequence ID" value="NZ_MLBF01000041.1"/>
</dbReference>
<evidence type="ECO:0000313" key="2">
    <source>
        <dbReference type="Proteomes" id="UP000186102"/>
    </source>
</evidence>
<reference evidence="1 2" key="1">
    <citation type="submission" date="2016-09" db="EMBL/GenBank/DDBJ databases">
        <title>Complete genome of Desulfosporosinus sp. OL.</title>
        <authorList>
            <person name="Mardanov A."/>
            <person name="Beletsky A."/>
            <person name="Panova A."/>
            <person name="Karnachuk O."/>
            <person name="Ravin N."/>
        </authorList>
    </citation>
    <scope>NUCLEOTIDE SEQUENCE [LARGE SCALE GENOMIC DNA]</scope>
    <source>
        <strain evidence="1 2">OL</strain>
    </source>
</reference>
<dbReference type="STRING" id="1888891.DSOL_3970"/>
<sequence>MNQIAVNMYLPEDVLLEINSLHIEGKTLEDKLKLNLSIGLFVSKDISLGKAAQLAGKSLSEFINILNHLNIPAVEYTEEMYEDDLKFMSNHESERPSV</sequence>
<protein>
    <submittedName>
        <fullName evidence="1">Uncharacterized protein</fullName>
    </submittedName>
</protein>
<dbReference type="OrthoDB" id="2878969at2"/>
<keyword evidence="2" id="KW-1185">Reference proteome</keyword>
<dbReference type="InterPro" id="IPR005368">
    <property type="entry name" value="UPF0175"/>
</dbReference>
<dbReference type="AlphaFoldDB" id="A0A1Q8QMS0"/>
<name>A0A1Q8QMS0_9FIRM</name>
<organism evidence="1 2">
    <name type="scientific">Desulfosporosinus metallidurans</name>
    <dbReference type="NCBI Taxonomy" id="1888891"/>
    <lineage>
        <taxon>Bacteria</taxon>
        <taxon>Bacillati</taxon>
        <taxon>Bacillota</taxon>
        <taxon>Clostridia</taxon>
        <taxon>Eubacteriales</taxon>
        <taxon>Desulfitobacteriaceae</taxon>
        <taxon>Desulfosporosinus</taxon>
    </lineage>
</organism>